<protein>
    <submittedName>
        <fullName evidence="1">Uncharacterized protein</fullName>
    </submittedName>
</protein>
<dbReference type="STRING" id="285568.AQJ66_02185"/>
<evidence type="ECO:0000313" key="2">
    <source>
        <dbReference type="Proteomes" id="UP000053024"/>
    </source>
</evidence>
<accession>A0A101TCH8</accession>
<evidence type="ECO:0000313" key="1">
    <source>
        <dbReference type="EMBL" id="KUN89898.1"/>
    </source>
</evidence>
<dbReference type="AlphaFoldDB" id="A0A101TCH8"/>
<name>A0A101TCH8_9ACTN</name>
<gene>
    <name evidence="1" type="ORF">AQJ66_02185</name>
</gene>
<dbReference type="EMBL" id="LMWX01000003">
    <property type="protein sequence ID" value="KUN89898.1"/>
    <property type="molecule type" value="Genomic_DNA"/>
</dbReference>
<dbReference type="Proteomes" id="UP000053024">
    <property type="component" value="Unassembled WGS sequence"/>
</dbReference>
<comment type="caution">
    <text evidence="1">The sequence shown here is derived from an EMBL/GenBank/DDBJ whole genome shotgun (WGS) entry which is preliminary data.</text>
</comment>
<sequence length="112" mass="12828">MDALVDVYRQRPFVDAELWAGKIGRAIEAHRGRISPKELAKETGLTQEQIELGESWQSLDALRWHRRFGKADGPESSGGPRCLLKPRDDAIHWVDPWTAHDGFPGDERQVWR</sequence>
<reference evidence="1 2" key="1">
    <citation type="submission" date="2015-10" db="EMBL/GenBank/DDBJ databases">
        <title>Draft genome sequence of Streptomyces bungoensis DSM 41781, type strain for the species Streptomyces bungoensis.</title>
        <authorList>
            <person name="Ruckert C."/>
            <person name="Winkler A."/>
            <person name="Kalinowski J."/>
            <person name="Kampfer P."/>
            <person name="Glaeser S."/>
        </authorList>
    </citation>
    <scope>NUCLEOTIDE SEQUENCE [LARGE SCALE GENOMIC DNA]</scope>
    <source>
        <strain evidence="1 2">DSM 41781</strain>
    </source>
</reference>
<proteinExistence type="predicted"/>
<organism evidence="1 2">
    <name type="scientific">Streptomyces bungoensis</name>
    <dbReference type="NCBI Taxonomy" id="285568"/>
    <lineage>
        <taxon>Bacteria</taxon>
        <taxon>Bacillati</taxon>
        <taxon>Actinomycetota</taxon>
        <taxon>Actinomycetes</taxon>
        <taxon>Kitasatosporales</taxon>
        <taxon>Streptomycetaceae</taxon>
        <taxon>Streptomyces</taxon>
    </lineage>
</organism>
<keyword evidence="2" id="KW-1185">Reference proteome</keyword>